<feature type="region of interest" description="Disordered" evidence="1">
    <location>
        <begin position="179"/>
        <end position="200"/>
    </location>
</feature>
<evidence type="ECO:0000313" key="4">
    <source>
        <dbReference type="Proteomes" id="UP001234178"/>
    </source>
</evidence>
<feature type="compositionally biased region" description="Basic and acidic residues" evidence="1">
    <location>
        <begin position="308"/>
        <end position="320"/>
    </location>
</feature>
<evidence type="ECO:0000256" key="1">
    <source>
        <dbReference type="SAM" id="MobiDB-lite"/>
    </source>
</evidence>
<dbReference type="PANTHER" id="PTHR33223:SF6">
    <property type="entry name" value="CCHC-TYPE DOMAIN-CONTAINING PROTEIN"/>
    <property type="match status" value="1"/>
</dbReference>
<organism evidence="3 4">
    <name type="scientific">Daphnia magna</name>
    <dbReference type="NCBI Taxonomy" id="35525"/>
    <lineage>
        <taxon>Eukaryota</taxon>
        <taxon>Metazoa</taxon>
        <taxon>Ecdysozoa</taxon>
        <taxon>Arthropoda</taxon>
        <taxon>Crustacea</taxon>
        <taxon>Branchiopoda</taxon>
        <taxon>Diplostraca</taxon>
        <taxon>Cladocera</taxon>
        <taxon>Anomopoda</taxon>
        <taxon>Daphniidae</taxon>
        <taxon>Daphnia</taxon>
    </lineage>
</organism>
<gene>
    <name evidence="3" type="ORF">OUZ56_024622</name>
</gene>
<name>A0ABR0B146_9CRUS</name>
<feature type="region of interest" description="Disordered" evidence="1">
    <location>
        <begin position="233"/>
        <end position="357"/>
    </location>
</feature>
<keyword evidence="4" id="KW-1185">Reference proteome</keyword>
<feature type="compositionally biased region" description="Low complexity" evidence="1">
    <location>
        <begin position="445"/>
        <end position="456"/>
    </location>
</feature>
<feature type="compositionally biased region" description="Polar residues" evidence="1">
    <location>
        <begin position="540"/>
        <end position="560"/>
    </location>
</feature>
<sequence length="853" mass="93911">MRGFMVNSKSKKDQTASSSLNVQLPSTTLVRHLTCLSVFSTSVSLTTCFRKCLSEFHPPEREDALHNGGSAFWNSTTMNDDVVTGGHKLVHSPVNNHFQPEITVTLPDQETVARSLDFDNLTTETQFAPDTLQSGRTLETTAEAISRSASPVLNPKVHPKNSQLRKLRSNAAYKAVAGLDTTPSRKTRASATSEVASGKRSPSFFARFAERISPSKSPPKVATKTSSLSSTVLGFFHTKNTPNGKSLEPEPEPSIQQSQEQSRQDIPNQGEQASVPNTCDQEPEGERSGFPVERSEGADPDNSSDTGHPTDEAISRRPEPIDGVEGTNDPTEVLDVDPRGETQCTIEEDDSNGTTDVRAGSDFHVVCETVLDLPAGTVSQHNRLAERQGYLGINPELWDHIQTQRGSISPSLARSGRPFHSLADGISGLSTNISGGHSQPYAIHTGAATTDSTGTTDARDQLTAEEAGQFPRSQQTEQRTASRGDQTNALPNQNRIETTAITGYHGTDTTAIRGTTASTAAVENPSTTDTSATHRPPPYSSTTQPAYKSTQPFPGTTVQADSRRCCESRSPTSSVPAQSQTSQQGNLGFRLPVQNNNMAYYTSPTRAATVRDLDDFQNNQHTFSRLQLLPSFTGSPITRFDSWLESFESIVDGSGWSEEKTIQMLRAKLTDRAFSVIQAILKEHPHNYESIKEALLDHFHGDENVDLYLQKFNKAKRKPGEKVVDYALRIQEIFKRAYPLGHSKKSFAVILMQKFIEGLDSKLQTKVKYKEFKDFNELVAATRVYALRLEALETDREKQEFIRSIDGSQDTSSAELKEIKQMIIDQKEAVNKAVANIRHGDKPVEKKNRKRRN</sequence>
<feature type="compositionally biased region" description="Polar residues" evidence="1">
    <location>
        <begin position="181"/>
        <end position="195"/>
    </location>
</feature>
<evidence type="ECO:0000313" key="3">
    <source>
        <dbReference type="EMBL" id="KAK4031096.1"/>
    </source>
</evidence>
<evidence type="ECO:0000259" key="2">
    <source>
        <dbReference type="Pfam" id="PF14893"/>
    </source>
</evidence>
<feature type="compositionally biased region" description="Polar residues" evidence="1">
    <location>
        <begin position="471"/>
        <end position="533"/>
    </location>
</feature>
<feature type="domain" description="Paraneoplastic antigen Ma-like C-terminal" evidence="2">
    <location>
        <begin position="638"/>
        <end position="738"/>
    </location>
</feature>
<feature type="compositionally biased region" description="Polar residues" evidence="1">
    <location>
        <begin position="233"/>
        <end position="244"/>
    </location>
</feature>
<dbReference type="PANTHER" id="PTHR33223">
    <property type="entry name" value="CCHC-TYPE DOMAIN-CONTAINING PROTEIN"/>
    <property type="match status" value="1"/>
</dbReference>
<dbReference type="InterPro" id="IPR048270">
    <property type="entry name" value="PNMA_C"/>
</dbReference>
<protein>
    <recommendedName>
        <fullName evidence="2">Paraneoplastic antigen Ma-like C-terminal domain-containing protein</fullName>
    </recommendedName>
</protein>
<feature type="compositionally biased region" description="Polar residues" evidence="1">
    <location>
        <begin position="264"/>
        <end position="280"/>
    </location>
</feature>
<accession>A0ABR0B146</accession>
<proteinExistence type="predicted"/>
<dbReference type="EMBL" id="JAOYFB010000039">
    <property type="protein sequence ID" value="KAK4031096.1"/>
    <property type="molecule type" value="Genomic_DNA"/>
</dbReference>
<reference evidence="3 4" key="1">
    <citation type="journal article" date="2023" name="Nucleic Acids Res.">
        <title>The hologenome of Daphnia magna reveals possible DNA methylation and microbiome-mediated evolution of the host genome.</title>
        <authorList>
            <person name="Chaturvedi A."/>
            <person name="Li X."/>
            <person name="Dhandapani V."/>
            <person name="Marshall H."/>
            <person name="Kissane S."/>
            <person name="Cuenca-Cambronero M."/>
            <person name="Asole G."/>
            <person name="Calvet F."/>
            <person name="Ruiz-Romero M."/>
            <person name="Marangio P."/>
            <person name="Guigo R."/>
            <person name="Rago D."/>
            <person name="Mirbahai L."/>
            <person name="Eastwood N."/>
            <person name="Colbourne J.K."/>
            <person name="Zhou J."/>
            <person name="Mallon E."/>
            <person name="Orsini L."/>
        </authorList>
    </citation>
    <scope>NUCLEOTIDE SEQUENCE [LARGE SCALE GENOMIC DNA]</scope>
    <source>
        <strain evidence="3">LRV0_1</strain>
    </source>
</reference>
<dbReference type="Proteomes" id="UP001234178">
    <property type="component" value="Unassembled WGS sequence"/>
</dbReference>
<feature type="region of interest" description="Disordered" evidence="1">
    <location>
        <begin position="209"/>
        <end position="228"/>
    </location>
</feature>
<dbReference type="Pfam" id="PF14893">
    <property type="entry name" value="PNMA"/>
    <property type="match status" value="1"/>
</dbReference>
<comment type="caution">
    <text evidence="3">The sequence shown here is derived from an EMBL/GenBank/DDBJ whole genome shotgun (WGS) entry which is preliminary data.</text>
</comment>
<feature type="compositionally biased region" description="Polar residues" evidence="1">
    <location>
        <begin position="569"/>
        <end position="586"/>
    </location>
</feature>
<feature type="region of interest" description="Disordered" evidence="1">
    <location>
        <begin position="431"/>
        <end position="589"/>
    </location>
</feature>